<reference evidence="2 3" key="1">
    <citation type="journal article" date="2018" name="PLoS Genet.">
        <title>Population sequencing reveals clonal diversity and ancestral inbreeding in the grapevine cultivar Chardonnay.</title>
        <authorList>
            <person name="Roach M.J."/>
            <person name="Johnson D.L."/>
            <person name="Bohlmann J."/>
            <person name="van Vuuren H.J."/>
            <person name="Jones S.J."/>
            <person name="Pretorius I.S."/>
            <person name="Schmidt S.A."/>
            <person name="Borneman A.R."/>
        </authorList>
    </citation>
    <scope>NUCLEOTIDE SEQUENCE [LARGE SCALE GENOMIC DNA]</scope>
    <source>
        <strain evidence="3">cv. Chardonnay</strain>
        <tissue evidence="2">Leaf</tissue>
    </source>
</reference>
<dbReference type="Pfam" id="PF14244">
    <property type="entry name" value="Retrotran_gag_3"/>
    <property type="match status" value="1"/>
</dbReference>
<gene>
    <name evidence="2" type="ORF">CK203_026808</name>
</gene>
<dbReference type="EMBL" id="QGNW01000093">
    <property type="protein sequence ID" value="RVW98481.1"/>
    <property type="molecule type" value="Genomic_DNA"/>
</dbReference>
<dbReference type="PANTHER" id="PTHR37610:SF40">
    <property type="entry name" value="OS01G0909600 PROTEIN"/>
    <property type="match status" value="1"/>
</dbReference>
<dbReference type="InterPro" id="IPR029472">
    <property type="entry name" value="Copia-like_N"/>
</dbReference>
<sequence>MVKTVMVGVSRDSIIEESMDTSQTPSTIAPIIVTLENTPLHITTKKLNGKNFLQWSRAILMAIRGQGKLGYLNNTISKPEKRNSSSTTWFANNNIVMSWLVNSMNLENSARIFELRNMAWNLNQGDIDLGTYFTFLSKLWQELDLVDDFQWKCTEDCKSRILTTEPLPEIEEVFAEVQREETWKRVMLNPTKAIVSVPVRDDFALAAHGVDRACGDACKDTCNTRRTDGQ</sequence>
<protein>
    <recommendedName>
        <fullName evidence="1">Retrotransposon Copia-like N-terminal domain-containing protein</fullName>
    </recommendedName>
</protein>
<name>A0A438IP77_VITVI</name>
<proteinExistence type="predicted"/>
<dbReference type="Proteomes" id="UP000288805">
    <property type="component" value="Unassembled WGS sequence"/>
</dbReference>
<evidence type="ECO:0000259" key="1">
    <source>
        <dbReference type="Pfam" id="PF14244"/>
    </source>
</evidence>
<evidence type="ECO:0000313" key="3">
    <source>
        <dbReference type="Proteomes" id="UP000288805"/>
    </source>
</evidence>
<evidence type="ECO:0000313" key="2">
    <source>
        <dbReference type="EMBL" id="RVW98481.1"/>
    </source>
</evidence>
<feature type="domain" description="Retrotransposon Copia-like N-terminal" evidence="1">
    <location>
        <begin position="36"/>
        <end position="80"/>
    </location>
</feature>
<comment type="caution">
    <text evidence="2">The sequence shown here is derived from an EMBL/GenBank/DDBJ whole genome shotgun (WGS) entry which is preliminary data.</text>
</comment>
<organism evidence="2 3">
    <name type="scientific">Vitis vinifera</name>
    <name type="common">Grape</name>
    <dbReference type="NCBI Taxonomy" id="29760"/>
    <lineage>
        <taxon>Eukaryota</taxon>
        <taxon>Viridiplantae</taxon>
        <taxon>Streptophyta</taxon>
        <taxon>Embryophyta</taxon>
        <taxon>Tracheophyta</taxon>
        <taxon>Spermatophyta</taxon>
        <taxon>Magnoliopsida</taxon>
        <taxon>eudicotyledons</taxon>
        <taxon>Gunneridae</taxon>
        <taxon>Pentapetalae</taxon>
        <taxon>rosids</taxon>
        <taxon>Vitales</taxon>
        <taxon>Vitaceae</taxon>
        <taxon>Viteae</taxon>
        <taxon>Vitis</taxon>
    </lineage>
</organism>
<dbReference type="PANTHER" id="PTHR37610">
    <property type="entry name" value="CCHC-TYPE DOMAIN-CONTAINING PROTEIN"/>
    <property type="match status" value="1"/>
</dbReference>
<accession>A0A438IP77</accession>
<dbReference type="AlphaFoldDB" id="A0A438IP77"/>